<keyword evidence="3" id="KW-0378">Hydrolase</keyword>
<protein>
    <submittedName>
        <fullName evidence="3">Hydrolase</fullName>
    </submittedName>
</protein>
<evidence type="ECO:0000313" key="4">
    <source>
        <dbReference type="Proteomes" id="UP000654345"/>
    </source>
</evidence>
<feature type="domain" description="VWA-like" evidence="1">
    <location>
        <begin position="243"/>
        <end position="370"/>
    </location>
</feature>
<dbReference type="GO" id="GO:0016787">
    <property type="term" value="F:hydrolase activity"/>
    <property type="evidence" value="ECO:0007669"/>
    <property type="project" value="UniProtKB-KW"/>
</dbReference>
<dbReference type="Proteomes" id="UP000654345">
    <property type="component" value="Unassembled WGS sequence"/>
</dbReference>
<proteinExistence type="predicted"/>
<dbReference type="EMBL" id="BNJG01000001">
    <property type="protein sequence ID" value="GHO51599.1"/>
    <property type="molecule type" value="Genomic_DNA"/>
</dbReference>
<evidence type="ECO:0000259" key="2">
    <source>
        <dbReference type="Pfam" id="PF13203"/>
    </source>
</evidence>
<evidence type="ECO:0000313" key="3">
    <source>
        <dbReference type="EMBL" id="GHO51599.1"/>
    </source>
</evidence>
<dbReference type="InterPro" id="IPR018698">
    <property type="entry name" value="VWA-like_dom"/>
</dbReference>
<dbReference type="PANTHER" id="PTHR38730:SF1">
    <property type="entry name" value="SLL7028 PROTEIN"/>
    <property type="match status" value="1"/>
</dbReference>
<dbReference type="PANTHER" id="PTHR38730">
    <property type="entry name" value="SLL7028 PROTEIN"/>
    <property type="match status" value="1"/>
</dbReference>
<name>A0ABQ3UFU8_9CHLR</name>
<accession>A0ABQ3UFU8</accession>
<dbReference type="Pfam" id="PF13203">
    <property type="entry name" value="DUF2201_N"/>
    <property type="match status" value="1"/>
</dbReference>
<dbReference type="RefSeq" id="WP_201368595.1">
    <property type="nucleotide sequence ID" value="NZ_BNJG01000001.1"/>
</dbReference>
<dbReference type="Pfam" id="PF09967">
    <property type="entry name" value="DUF2201"/>
    <property type="match status" value="1"/>
</dbReference>
<comment type="caution">
    <text evidence="3">The sequence shown here is derived from an EMBL/GenBank/DDBJ whole genome shotgun (WGS) entry which is preliminary data.</text>
</comment>
<sequence>MEQNPELQRQISATILQLRLRAPFFATLTLFAQIEITARIPTAATDGKNIFINSSFWHTLTPKQRLGLMAHEALHAALLHVPRCGTREPLMWNIAADIVVNGMVLAQEGLELPPGHIRDTKLEHLSVEEIYHILQTQARKYTLHVGDLLPMDGPGQPTYAELEQHWRQALQHAKALAEMLGQGNLPRGMERELSHLNPAQLDWRSYLWRFLVQTPNDFQGFDRRFVGRGLYLETLQGESVRVYIAVDTSGSIDNKLLSLFLSEVRGILQAYPHLEAYLYYVDASCYGPYELTSQDPSHLPRPVGGGGTSFRPFFETIEKEHDPNQAGVCVYLTDGYGTFPEQEGSLPVLWVLTPGGIALQAIPFGEAVRLM</sequence>
<dbReference type="InterPro" id="IPR025154">
    <property type="entry name" value="Put_metallopeptidase_dom"/>
</dbReference>
<keyword evidence="4" id="KW-1185">Reference proteome</keyword>
<gene>
    <name evidence="3" type="ORF">KSB_00740</name>
</gene>
<feature type="domain" description="Putative metallopeptidase" evidence="2">
    <location>
        <begin position="11"/>
        <end position="139"/>
    </location>
</feature>
<evidence type="ECO:0000259" key="1">
    <source>
        <dbReference type="Pfam" id="PF09967"/>
    </source>
</evidence>
<reference evidence="3 4" key="1">
    <citation type="journal article" date="2021" name="Int. J. Syst. Evol. Microbiol.">
        <title>Reticulibacter mediterranei gen. nov., sp. nov., within the new family Reticulibacteraceae fam. nov., and Ktedonospora formicarum gen. nov., sp. nov., Ktedonobacter robiniae sp. nov., Dictyobacter formicarum sp. nov. and Dictyobacter arantiisoli sp. nov., belonging to the class Ktedonobacteria.</title>
        <authorList>
            <person name="Yabe S."/>
            <person name="Zheng Y."/>
            <person name="Wang C.M."/>
            <person name="Sakai Y."/>
            <person name="Abe K."/>
            <person name="Yokota A."/>
            <person name="Donadio S."/>
            <person name="Cavaletti L."/>
            <person name="Monciardini P."/>
        </authorList>
    </citation>
    <scope>NUCLEOTIDE SEQUENCE [LARGE SCALE GENOMIC DNA]</scope>
    <source>
        <strain evidence="3 4">SOSP1-30</strain>
    </source>
</reference>
<organism evidence="3 4">
    <name type="scientific">Ktedonobacter robiniae</name>
    <dbReference type="NCBI Taxonomy" id="2778365"/>
    <lineage>
        <taxon>Bacteria</taxon>
        <taxon>Bacillati</taxon>
        <taxon>Chloroflexota</taxon>
        <taxon>Ktedonobacteria</taxon>
        <taxon>Ktedonobacterales</taxon>
        <taxon>Ktedonobacteraceae</taxon>
        <taxon>Ktedonobacter</taxon>
    </lineage>
</organism>